<feature type="compositionally biased region" description="Polar residues" evidence="11">
    <location>
        <begin position="61"/>
        <end position="72"/>
    </location>
</feature>
<evidence type="ECO:0000256" key="7">
    <source>
        <dbReference type="ARBA" id="ARBA00022723"/>
    </source>
</evidence>
<keyword evidence="10" id="KW-0862">Zinc</keyword>
<evidence type="ECO:0000256" key="8">
    <source>
        <dbReference type="ARBA" id="ARBA00022759"/>
    </source>
</evidence>
<dbReference type="Proteomes" id="UP001153076">
    <property type="component" value="Unassembled WGS sequence"/>
</dbReference>
<evidence type="ECO:0000256" key="1">
    <source>
        <dbReference type="ARBA" id="ARBA00000402"/>
    </source>
</evidence>
<evidence type="ECO:0000256" key="9">
    <source>
        <dbReference type="ARBA" id="ARBA00022801"/>
    </source>
</evidence>
<dbReference type="Pfam" id="PF13691">
    <property type="entry name" value="Lactamase_B_4"/>
    <property type="match status" value="1"/>
</dbReference>
<keyword evidence="6" id="KW-0540">Nuclease</keyword>
<evidence type="ECO:0000256" key="4">
    <source>
        <dbReference type="ARBA" id="ARBA00012477"/>
    </source>
</evidence>
<keyword evidence="5" id="KW-0819">tRNA processing</keyword>
<keyword evidence="8" id="KW-0255">Endonuclease</keyword>
<protein>
    <recommendedName>
        <fullName evidence="4">ribonuclease Z</fullName>
        <ecNumber evidence="4">3.1.26.11</ecNumber>
    </recommendedName>
</protein>
<dbReference type="AlphaFoldDB" id="A0A9Q1QQZ5"/>
<name>A0A9Q1QQZ5_9CARY</name>
<evidence type="ECO:0000256" key="2">
    <source>
        <dbReference type="ARBA" id="ARBA00001947"/>
    </source>
</evidence>
<dbReference type="PANTHER" id="PTHR12553:SF49">
    <property type="entry name" value="ZINC PHOSPHODIESTERASE ELAC PROTEIN 2"/>
    <property type="match status" value="1"/>
</dbReference>
<comment type="catalytic activity">
    <reaction evidence="1">
        <text>Endonucleolytic cleavage of RNA, removing extra 3' nucleotides from tRNA precursor, generating 3' termini of tRNAs. A 3'-hydroxy group is left at the tRNA terminus and a 5'-phosphoryl group is left at the trailer molecule.</text>
        <dbReference type="EC" id="3.1.26.11"/>
    </reaction>
</comment>
<evidence type="ECO:0000256" key="10">
    <source>
        <dbReference type="ARBA" id="ARBA00022833"/>
    </source>
</evidence>
<keyword evidence="14" id="KW-1185">Reference proteome</keyword>
<gene>
    <name evidence="13" type="ORF">Cgig2_016664</name>
</gene>
<evidence type="ECO:0000259" key="12">
    <source>
        <dbReference type="Pfam" id="PF13691"/>
    </source>
</evidence>
<comment type="cofactor">
    <cofactor evidence="2">
        <name>Zn(2+)</name>
        <dbReference type="ChEBI" id="CHEBI:29105"/>
    </cofactor>
</comment>
<dbReference type="SUPFAM" id="SSF56281">
    <property type="entry name" value="Metallo-hydrolase/oxidoreductase"/>
    <property type="match status" value="1"/>
</dbReference>
<dbReference type="GO" id="GO:0005739">
    <property type="term" value="C:mitochondrion"/>
    <property type="evidence" value="ECO:0007669"/>
    <property type="project" value="TreeGrafter"/>
</dbReference>
<dbReference type="PANTHER" id="PTHR12553">
    <property type="entry name" value="ZINC PHOSPHODIESTERASE ELAC PROTEIN 2"/>
    <property type="match status" value="1"/>
</dbReference>
<organism evidence="13 14">
    <name type="scientific">Carnegiea gigantea</name>
    <dbReference type="NCBI Taxonomy" id="171969"/>
    <lineage>
        <taxon>Eukaryota</taxon>
        <taxon>Viridiplantae</taxon>
        <taxon>Streptophyta</taxon>
        <taxon>Embryophyta</taxon>
        <taxon>Tracheophyta</taxon>
        <taxon>Spermatophyta</taxon>
        <taxon>Magnoliopsida</taxon>
        <taxon>eudicotyledons</taxon>
        <taxon>Gunneridae</taxon>
        <taxon>Pentapetalae</taxon>
        <taxon>Caryophyllales</taxon>
        <taxon>Cactineae</taxon>
        <taxon>Cactaceae</taxon>
        <taxon>Cactoideae</taxon>
        <taxon>Echinocereeae</taxon>
        <taxon>Carnegiea</taxon>
    </lineage>
</organism>
<dbReference type="EC" id="3.1.26.11" evidence="4"/>
<dbReference type="InterPro" id="IPR036866">
    <property type="entry name" value="RibonucZ/Hydroxyglut_hydro"/>
</dbReference>
<comment type="caution">
    <text evidence="13">The sequence shown here is derived from an EMBL/GenBank/DDBJ whole genome shotgun (WGS) entry which is preliminary data.</text>
</comment>
<evidence type="ECO:0000256" key="11">
    <source>
        <dbReference type="SAM" id="MobiDB-lite"/>
    </source>
</evidence>
<dbReference type="GO" id="GO:1990180">
    <property type="term" value="P:mitochondrial tRNA 3'-end processing"/>
    <property type="evidence" value="ECO:0007669"/>
    <property type="project" value="TreeGrafter"/>
</dbReference>
<keyword evidence="9" id="KW-0378">Hydrolase</keyword>
<reference evidence="13" key="1">
    <citation type="submission" date="2022-04" db="EMBL/GenBank/DDBJ databases">
        <title>Carnegiea gigantea Genome sequencing and assembly v2.</title>
        <authorList>
            <person name="Copetti D."/>
            <person name="Sanderson M.J."/>
            <person name="Burquez A."/>
            <person name="Wojciechowski M.F."/>
        </authorList>
    </citation>
    <scope>NUCLEOTIDE SEQUENCE</scope>
    <source>
        <strain evidence="13">SGP5-SGP5p</strain>
        <tissue evidence="13">Aerial part</tissue>
    </source>
</reference>
<dbReference type="GO" id="GO:0042781">
    <property type="term" value="F:3'-tRNA processing endoribonuclease activity"/>
    <property type="evidence" value="ECO:0007669"/>
    <property type="project" value="UniProtKB-EC"/>
</dbReference>
<dbReference type="GO" id="GO:0046872">
    <property type="term" value="F:metal ion binding"/>
    <property type="evidence" value="ECO:0007669"/>
    <property type="project" value="UniProtKB-KW"/>
</dbReference>
<dbReference type="EMBL" id="JAKOGI010000006">
    <property type="protein sequence ID" value="KAJ8452083.1"/>
    <property type="molecule type" value="Genomic_DNA"/>
</dbReference>
<feature type="domain" description="tRNase Z endonuclease" evidence="12">
    <location>
        <begin position="87"/>
        <end position="143"/>
    </location>
</feature>
<feature type="region of interest" description="Disordered" evidence="11">
    <location>
        <begin position="48"/>
        <end position="72"/>
    </location>
</feature>
<sequence>MFRTLRSSKLRSSHQIQGLLGIKQAEFPLLQLGETNPIRTSEAAITMKKNKRRAAGGDKGNNPNNLPSKVRKTNPNSTCYVQVLGTGMDTQDTSPSVLLFFDKKRFIFNAGEGLQRFCAEHKIKLSKVDYIFLSRVCSETAGGLPGLMLTLAGMGAEVMRVNVWGPPGIDYLINALKTFIRSDAMVNKDRFGHTLDPDGRAVADSKNP</sequence>
<evidence type="ECO:0000313" key="14">
    <source>
        <dbReference type="Proteomes" id="UP001153076"/>
    </source>
</evidence>
<proteinExistence type="inferred from homology"/>
<evidence type="ECO:0000256" key="5">
    <source>
        <dbReference type="ARBA" id="ARBA00022694"/>
    </source>
</evidence>
<comment type="similarity">
    <text evidence="3">Belongs to the RNase Z family.</text>
</comment>
<evidence type="ECO:0000313" key="13">
    <source>
        <dbReference type="EMBL" id="KAJ8452083.1"/>
    </source>
</evidence>
<dbReference type="OrthoDB" id="527344at2759"/>
<evidence type="ECO:0000256" key="6">
    <source>
        <dbReference type="ARBA" id="ARBA00022722"/>
    </source>
</evidence>
<dbReference type="InterPro" id="IPR027794">
    <property type="entry name" value="tRNase_Z_dom"/>
</dbReference>
<evidence type="ECO:0000256" key="3">
    <source>
        <dbReference type="ARBA" id="ARBA00007823"/>
    </source>
</evidence>
<dbReference type="Gene3D" id="3.60.15.10">
    <property type="entry name" value="Ribonuclease Z/Hydroxyacylglutathione hydrolase-like"/>
    <property type="match status" value="1"/>
</dbReference>
<dbReference type="InterPro" id="IPR047151">
    <property type="entry name" value="RNZ2-like"/>
</dbReference>
<accession>A0A9Q1QQZ5</accession>
<keyword evidence="7" id="KW-0479">Metal-binding</keyword>